<evidence type="ECO:0000256" key="1">
    <source>
        <dbReference type="ARBA" id="ARBA00004123"/>
    </source>
</evidence>
<dbReference type="PANTHER" id="PTHR47338">
    <property type="entry name" value="ZN(II)2CYS6 TRANSCRIPTION FACTOR (EUROFUNG)-RELATED"/>
    <property type="match status" value="1"/>
</dbReference>
<dbReference type="PROSITE" id="PS50048">
    <property type="entry name" value="ZN2_CY6_FUNGAL_2"/>
    <property type="match status" value="1"/>
</dbReference>
<reference evidence="7 8" key="1">
    <citation type="submission" date="2018-08" db="EMBL/GenBank/DDBJ databases">
        <title>Draft genome of the lignicolous fungus Coniochaeta pulveracea.</title>
        <authorList>
            <person name="Borstlap C.J."/>
            <person name="De Witt R.N."/>
            <person name="Botha A."/>
            <person name="Volschenk H."/>
        </authorList>
    </citation>
    <scope>NUCLEOTIDE SEQUENCE [LARGE SCALE GENOMIC DNA]</scope>
    <source>
        <strain evidence="7 8">CAB683</strain>
    </source>
</reference>
<protein>
    <recommendedName>
        <fullName evidence="6">Zn(2)-C6 fungal-type domain-containing protein</fullName>
    </recommendedName>
</protein>
<dbReference type="OrthoDB" id="3522308at2759"/>
<evidence type="ECO:0000256" key="3">
    <source>
        <dbReference type="ARBA" id="ARBA00023015"/>
    </source>
</evidence>
<dbReference type="GO" id="GO:0000981">
    <property type="term" value="F:DNA-binding transcription factor activity, RNA polymerase II-specific"/>
    <property type="evidence" value="ECO:0007669"/>
    <property type="project" value="InterPro"/>
</dbReference>
<dbReference type="CDD" id="cd12148">
    <property type="entry name" value="fungal_TF_MHR"/>
    <property type="match status" value="1"/>
</dbReference>
<evidence type="ECO:0000313" key="8">
    <source>
        <dbReference type="Proteomes" id="UP000275385"/>
    </source>
</evidence>
<sequence>MSSPFSPTTDGLPVPRKLPVSTEPRFYCSKTLPSSVLTSPARRACVKCTEGKRKCDKASPQCTRCQRLGFRCSYNTKPGARHTDVANASILAYYLREERFDKLFNLQEVDWRAVFDLYFQTSHYWIGIFNRAKIESVFALTQSSSSRLGRPSAPSSDAALLLICVYINAVNSTHVVSGGVDGRIGCPLYQSVIHKFKALRQHSSPPSIELLQAGVLLAGYEYSHGAYASAYSTLSETAGMAYKRGVGPGQHVEGQDTRVTTAIEEQESRALWWGLFILEQLIRASQYINALPFLMECPPSDALLPPDISPGTNPTVSLDSVSLSTPVHVSLKGFARRAQSAVLLHRALLWEAQRTEPDADGMTRHLRRVSDTRTVEKLDREIRDTLTALMRQTERCEGMCDAYHMCRGAMFILYTPFLFTKEGTTIPSTLPSKQPVYDPSIQIVAEPDEVKALAAVSFAVRFSADLSHTFLELVRENPAHVNVLTPFACVVGGRALEMLVWFWAVIPGASDMFPPIYKGAWMSAKQRGIGDVVLRRVAALRAKFGYGVDDRITVKTNC</sequence>
<dbReference type="PROSITE" id="PS00463">
    <property type="entry name" value="ZN2_CY6_FUNGAL_1"/>
    <property type="match status" value="1"/>
</dbReference>
<keyword evidence="5" id="KW-0539">Nucleus</keyword>
<proteinExistence type="predicted"/>
<dbReference type="PANTHER" id="PTHR47338:SF20">
    <property type="entry name" value="ZN(II)2CYS6 TRANSCRIPTION FACTOR (EUROFUNG)"/>
    <property type="match status" value="1"/>
</dbReference>
<dbReference type="SUPFAM" id="SSF57701">
    <property type="entry name" value="Zn2/Cys6 DNA-binding domain"/>
    <property type="match status" value="1"/>
</dbReference>
<dbReference type="EMBL" id="QVQW01000001">
    <property type="protein sequence ID" value="RKU49395.1"/>
    <property type="molecule type" value="Genomic_DNA"/>
</dbReference>
<dbReference type="GO" id="GO:0006351">
    <property type="term" value="P:DNA-templated transcription"/>
    <property type="evidence" value="ECO:0007669"/>
    <property type="project" value="InterPro"/>
</dbReference>
<dbReference type="CDD" id="cd00067">
    <property type="entry name" value="GAL4"/>
    <property type="match status" value="1"/>
</dbReference>
<accession>A0A420YNM1</accession>
<name>A0A420YNM1_9PEZI</name>
<dbReference type="STRING" id="177199.A0A420YNM1"/>
<keyword evidence="8" id="KW-1185">Reference proteome</keyword>
<dbReference type="InterPro" id="IPR050815">
    <property type="entry name" value="TF_fung"/>
</dbReference>
<dbReference type="Pfam" id="PF00172">
    <property type="entry name" value="Zn_clus"/>
    <property type="match status" value="1"/>
</dbReference>
<evidence type="ECO:0000256" key="2">
    <source>
        <dbReference type="ARBA" id="ARBA00022723"/>
    </source>
</evidence>
<dbReference type="GO" id="GO:0005634">
    <property type="term" value="C:nucleus"/>
    <property type="evidence" value="ECO:0007669"/>
    <property type="project" value="UniProtKB-SubCell"/>
</dbReference>
<evidence type="ECO:0000313" key="7">
    <source>
        <dbReference type="EMBL" id="RKU49395.1"/>
    </source>
</evidence>
<evidence type="ECO:0000259" key="6">
    <source>
        <dbReference type="PROSITE" id="PS50048"/>
    </source>
</evidence>
<dbReference type="SMART" id="SM00066">
    <property type="entry name" value="GAL4"/>
    <property type="match status" value="1"/>
</dbReference>
<dbReference type="InterPro" id="IPR007219">
    <property type="entry name" value="XnlR_reg_dom"/>
</dbReference>
<dbReference type="GO" id="GO:0008270">
    <property type="term" value="F:zinc ion binding"/>
    <property type="evidence" value="ECO:0007669"/>
    <property type="project" value="InterPro"/>
</dbReference>
<comment type="subcellular location">
    <subcellularLocation>
        <location evidence="1">Nucleus</location>
    </subcellularLocation>
</comment>
<dbReference type="Gene3D" id="4.10.240.10">
    <property type="entry name" value="Zn(2)-C6 fungal-type DNA-binding domain"/>
    <property type="match status" value="1"/>
</dbReference>
<dbReference type="Pfam" id="PF04082">
    <property type="entry name" value="Fungal_trans"/>
    <property type="match status" value="1"/>
</dbReference>
<keyword evidence="4" id="KW-0804">Transcription</keyword>
<keyword evidence="2" id="KW-0479">Metal-binding</keyword>
<dbReference type="InterPro" id="IPR036864">
    <property type="entry name" value="Zn2-C6_fun-type_DNA-bd_sf"/>
</dbReference>
<dbReference type="Proteomes" id="UP000275385">
    <property type="component" value="Unassembled WGS sequence"/>
</dbReference>
<organism evidence="7 8">
    <name type="scientific">Coniochaeta pulveracea</name>
    <dbReference type="NCBI Taxonomy" id="177199"/>
    <lineage>
        <taxon>Eukaryota</taxon>
        <taxon>Fungi</taxon>
        <taxon>Dikarya</taxon>
        <taxon>Ascomycota</taxon>
        <taxon>Pezizomycotina</taxon>
        <taxon>Sordariomycetes</taxon>
        <taxon>Sordariomycetidae</taxon>
        <taxon>Coniochaetales</taxon>
        <taxon>Coniochaetaceae</taxon>
        <taxon>Coniochaeta</taxon>
    </lineage>
</organism>
<dbReference type="GO" id="GO:0003677">
    <property type="term" value="F:DNA binding"/>
    <property type="evidence" value="ECO:0007669"/>
    <property type="project" value="InterPro"/>
</dbReference>
<evidence type="ECO:0000256" key="5">
    <source>
        <dbReference type="ARBA" id="ARBA00023242"/>
    </source>
</evidence>
<evidence type="ECO:0000256" key="4">
    <source>
        <dbReference type="ARBA" id="ARBA00023163"/>
    </source>
</evidence>
<dbReference type="AlphaFoldDB" id="A0A420YNM1"/>
<comment type="caution">
    <text evidence="7">The sequence shown here is derived from an EMBL/GenBank/DDBJ whole genome shotgun (WGS) entry which is preliminary data.</text>
</comment>
<gene>
    <name evidence="7" type="ORF">DL546_005080</name>
</gene>
<keyword evidence="3" id="KW-0805">Transcription regulation</keyword>
<feature type="domain" description="Zn(2)-C6 fungal-type" evidence="6">
    <location>
        <begin position="44"/>
        <end position="74"/>
    </location>
</feature>
<dbReference type="InterPro" id="IPR001138">
    <property type="entry name" value="Zn2Cys6_DnaBD"/>
</dbReference>